<accession>A0AAU9V7D0</accession>
<name>A0AAU9V7D0_EUPED</name>
<evidence type="ECO:0000313" key="2">
    <source>
        <dbReference type="Proteomes" id="UP001153954"/>
    </source>
</evidence>
<gene>
    <name evidence="1" type="ORF">EEDITHA_LOCUS20277</name>
</gene>
<keyword evidence="2" id="KW-1185">Reference proteome</keyword>
<dbReference type="Proteomes" id="UP001153954">
    <property type="component" value="Unassembled WGS sequence"/>
</dbReference>
<proteinExistence type="predicted"/>
<dbReference type="AlphaFoldDB" id="A0AAU9V7D0"/>
<comment type="caution">
    <text evidence="1">The sequence shown here is derived from an EMBL/GenBank/DDBJ whole genome shotgun (WGS) entry which is preliminary data.</text>
</comment>
<reference evidence="1" key="1">
    <citation type="submission" date="2022-03" db="EMBL/GenBank/DDBJ databases">
        <authorList>
            <person name="Tunstrom K."/>
        </authorList>
    </citation>
    <scope>NUCLEOTIDE SEQUENCE</scope>
</reference>
<dbReference type="EMBL" id="CAKOGL010000029">
    <property type="protein sequence ID" value="CAH2106096.1"/>
    <property type="molecule type" value="Genomic_DNA"/>
</dbReference>
<protein>
    <submittedName>
        <fullName evidence="1">Uncharacterized protein</fullName>
    </submittedName>
</protein>
<organism evidence="1 2">
    <name type="scientific">Euphydryas editha</name>
    <name type="common">Edith's checkerspot</name>
    <dbReference type="NCBI Taxonomy" id="104508"/>
    <lineage>
        <taxon>Eukaryota</taxon>
        <taxon>Metazoa</taxon>
        <taxon>Ecdysozoa</taxon>
        <taxon>Arthropoda</taxon>
        <taxon>Hexapoda</taxon>
        <taxon>Insecta</taxon>
        <taxon>Pterygota</taxon>
        <taxon>Neoptera</taxon>
        <taxon>Endopterygota</taxon>
        <taxon>Lepidoptera</taxon>
        <taxon>Glossata</taxon>
        <taxon>Ditrysia</taxon>
        <taxon>Papilionoidea</taxon>
        <taxon>Nymphalidae</taxon>
        <taxon>Nymphalinae</taxon>
        <taxon>Euphydryas</taxon>
    </lineage>
</organism>
<sequence>MRQTRGVIEATEKDETREDWLLVVALTLCEAARSPFDIIRERVCGGARVCGGRRGVRELVIMQAETRRRRQPAATRFVSTSYRDS</sequence>
<evidence type="ECO:0000313" key="1">
    <source>
        <dbReference type="EMBL" id="CAH2106096.1"/>
    </source>
</evidence>